<feature type="transmembrane region" description="Helical" evidence="9">
    <location>
        <begin position="545"/>
        <end position="568"/>
    </location>
</feature>
<dbReference type="GO" id="GO:0007035">
    <property type="term" value="P:vacuolar acidification"/>
    <property type="evidence" value="ECO:0007669"/>
    <property type="project" value="TreeGrafter"/>
</dbReference>
<name>A0A9P8I1D9_9PEZI</name>
<dbReference type="InterPro" id="IPR026028">
    <property type="entry name" value="V-type_ATPase_116kDa_su_euka"/>
</dbReference>
<keyword evidence="4 9" id="KW-0812">Transmembrane</keyword>
<keyword evidence="6 9" id="KW-1133">Transmembrane helix</keyword>
<organism evidence="11 12">
    <name type="scientific">Glutinoglossum americanum</name>
    <dbReference type="NCBI Taxonomy" id="1670608"/>
    <lineage>
        <taxon>Eukaryota</taxon>
        <taxon>Fungi</taxon>
        <taxon>Dikarya</taxon>
        <taxon>Ascomycota</taxon>
        <taxon>Pezizomycotina</taxon>
        <taxon>Geoglossomycetes</taxon>
        <taxon>Geoglossales</taxon>
        <taxon>Geoglossaceae</taxon>
        <taxon>Glutinoglossum</taxon>
    </lineage>
</organism>
<evidence type="ECO:0000256" key="3">
    <source>
        <dbReference type="ARBA" id="ARBA00022448"/>
    </source>
</evidence>
<protein>
    <recommendedName>
        <fullName evidence="9">V-type proton ATPase subunit a</fullName>
    </recommendedName>
</protein>
<accession>A0A9P8I1D9</accession>
<feature type="transmembrane region" description="Helical" evidence="9">
    <location>
        <begin position="427"/>
        <end position="452"/>
    </location>
</feature>
<keyword evidence="8 9" id="KW-0472">Membrane</keyword>
<dbReference type="GO" id="GO:0051117">
    <property type="term" value="F:ATPase binding"/>
    <property type="evidence" value="ECO:0007669"/>
    <property type="project" value="TreeGrafter"/>
</dbReference>
<evidence type="ECO:0000256" key="4">
    <source>
        <dbReference type="ARBA" id="ARBA00022692"/>
    </source>
</evidence>
<dbReference type="PANTHER" id="PTHR11629">
    <property type="entry name" value="VACUOLAR PROTON ATPASES"/>
    <property type="match status" value="1"/>
</dbReference>
<dbReference type="InterPro" id="IPR002490">
    <property type="entry name" value="V-ATPase_116kDa_su"/>
</dbReference>
<keyword evidence="10" id="KW-0175">Coiled coil</keyword>
<evidence type="ECO:0000313" key="12">
    <source>
        <dbReference type="Proteomes" id="UP000698800"/>
    </source>
</evidence>
<evidence type="ECO:0000256" key="1">
    <source>
        <dbReference type="ARBA" id="ARBA00004141"/>
    </source>
</evidence>
<evidence type="ECO:0000256" key="8">
    <source>
        <dbReference type="ARBA" id="ARBA00023136"/>
    </source>
</evidence>
<comment type="caution">
    <text evidence="11">The sequence shown here is derived from an EMBL/GenBank/DDBJ whole genome shotgun (WGS) entry which is preliminary data.</text>
</comment>
<proteinExistence type="inferred from homology"/>
<evidence type="ECO:0000313" key="11">
    <source>
        <dbReference type="EMBL" id="KAH0536773.1"/>
    </source>
</evidence>
<dbReference type="PANTHER" id="PTHR11629:SF63">
    <property type="entry name" value="V-TYPE PROTON ATPASE SUBUNIT A"/>
    <property type="match status" value="1"/>
</dbReference>
<dbReference type="GO" id="GO:0000329">
    <property type="term" value="C:fungal-type vacuole membrane"/>
    <property type="evidence" value="ECO:0007669"/>
    <property type="project" value="TreeGrafter"/>
</dbReference>
<dbReference type="PIRSF" id="PIRSF001293">
    <property type="entry name" value="ATP6V0A1"/>
    <property type="match status" value="1"/>
</dbReference>
<evidence type="ECO:0000256" key="2">
    <source>
        <dbReference type="ARBA" id="ARBA00009904"/>
    </source>
</evidence>
<dbReference type="EMBL" id="JAGHQL010000181">
    <property type="protein sequence ID" value="KAH0536773.1"/>
    <property type="molecule type" value="Genomic_DNA"/>
</dbReference>
<keyword evidence="12" id="KW-1185">Reference proteome</keyword>
<sequence length="831" mass="94233">MGLHKDTLFRSADMSLVQLYVAAEIGREVVSALGEVGQVQFRDMEKASISLRPLSSSADALAAPSASEIDELAERSQSLEQRVASLNDNYETLKKREVELTEWRWVLREAGGFFDRAHGHTDEIRQSVDNDEAPLLQDVEQHATRQQEERSFSVMNIGFVAGVIPRERIAAFERILWRTLRGNLYMNQSEIPKPIIDPASNESIDKNVFVIFAHGKEIIAKIRRISESLGADLYSVDENSDLRRDQIQEVNTRLTDLASVLRNTKQTLDAELTQISRDLAAWMIVIKKEKAVYEALNMFSCDHARKTLIAEAWCPTNSLPLINSTLRDVTDRAGLSVPSIVNELKTSKTPPTYVKTNKFTEGFQTIINAYGTAKYTEVNPGLPTIVTFPFLFAVMFGDLGHGFIMTLAACAMIYYEKTLLKKKLDEIFSMAFFGRYIMLMMGVFSMYTGLIYNDLFSKPLTIFPSQWEWPKNVTEGSVVLATLNENGYRYPFGLDWGWHGTENALLFGNSYKMKLSIILGWAHMTYSLCLSYINARHFKSPIDVWGNFVPGMIFFQSIFGYLVFTIIFKWSVDWIGLAKQYPDLHIQPPGLLNMLIYMFLSPGTIEDPLYRGQKFVQVSLLLIAVACVPVLLLLKPLYLRWEHNRARALGYRGIGENTRVSALDGDDDEDEGNGNTAARMRESYSTDEGVALITEEIDAEHDEFEFSEVMIHQVIHTIEFCLNCVSHTASYLRLWALSLAHQQLSIVLWTMTIGIAFRMTGMFGVIMMVVLFYLWFNLTIAILCVMEGTSAMLHSLRLHWVEAMSKHFMGDGIAFEPFSFKLILEEDTAEG</sequence>
<keyword evidence="3 9" id="KW-0813">Transport</keyword>
<evidence type="ECO:0000256" key="7">
    <source>
        <dbReference type="ARBA" id="ARBA00023065"/>
    </source>
</evidence>
<comment type="subcellular location">
    <subcellularLocation>
        <location evidence="1">Membrane</location>
        <topology evidence="1">Multi-pass membrane protein</topology>
    </subcellularLocation>
</comment>
<comment type="similarity">
    <text evidence="2 9">Belongs to the V-ATPase 116 kDa subunit family.</text>
</comment>
<feature type="transmembrane region" description="Helical" evidence="9">
    <location>
        <begin position="390"/>
        <end position="415"/>
    </location>
</feature>
<feature type="transmembrane region" description="Helical" evidence="9">
    <location>
        <begin position="615"/>
        <end position="634"/>
    </location>
</feature>
<evidence type="ECO:0000256" key="5">
    <source>
        <dbReference type="ARBA" id="ARBA00022781"/>
    </source>
</evidence>
<evidence type="ECO:0000256" key="9">
    <source>
        <dbReference type="RuleBase" id="RU361189"/>
    </source>
</evidence>
<dbReference type="AlphaFoldDB" id="A0A9P8I1D9"/>
<keyword evidence="7 9" id="KW-0406">Ion transport</keyword>
<feature type="transmembrane region" description="Helical" evidence="9">
    <location>
        <begin position="734"/>
        <end position="757"/>
    </location>
</feature>
<reference evidence="11" key="1">
    <citation type="submission" date="2021-03" db="EMBL/GenBank/DDBJ databases">
        <title>Comparative genomics and phylogenomic investigation of the class Geoglossomycetes provide insights into ecological specialization and systematics.</title>
        <authorList>
            <person name="Melie T."/>
            <person name="Pirro S."/>
            <person name="Miller A.N."/>
            <person name="Quandt A."/>
        </authorList>
    </citation>
    <scope>NUCLEOTIDE SEQUENCE</scope>
    <source>
        <strain evidence="11">GBOQ0MN5Z8</strain>
    </source>
</reference>
<dbReference type="Proteomes" id="UP000698800">
    <property type="component" value="Unassembled WGS sequence"/>
</dbReference>
<feature type="transmembrane region" description="Helical" evidence="9">
    <location>
        <begin position="763"/>
        <end position="786"/>
    </location>
</feature>
<dbReference type="GO" id="GO:0046961">
    <property type="term" value="F:proton-transporting ATPase activity, rotational mechanism"/>
    <property type="evidence" value="ECO:0007669"/>
    <property type="project" value="InterPro"/>
</dbReference>
<feature type="transmembrane region" description="Helical" evidence="9">
    <location>
        <begin position="515"/>
        <end position="533"/>
    </location>
</feature>
<gene>
    <name evidence="11" type="primary">VPH1</name>
    <name evidence="11" type="ORF">FGG08_006376</name>
</gene>
<evidence type="ECO:0000256" key="6">
    <source>
        <dbReference type="ARBA" id="ARBA00022989"/>
    </source>
</evidence>
<keyword evidence="5 9" id="KW-0375">Hydrogen ion transport</keyword>
<feature type="coiled-coil region" evidence="10">
    <location>
        <begin position="69"/>
        <end position="96"/>
    </location>
</feature>
<dbReference type="GO" id="GO:0000220">
    <property type="term" value="C:vacuolar proton-transporting V-type ATPase, V0 domain"/>
    <property type="evidence" value="ECO:0007669"/>
    <property type="project" value="InterPro"/>
</dbReference>
<evidence type="ECO:0000256" key="10">
    <source>
        <dbReference type="SAM" id="Coils"/>
    </source>
</evidence>
<comment type="function">
    <text evidence="9">Essential component of the vacuolar proton pump (V-ATPase), a multimeric enzyme that catalyzes the translocation of protons across the membranes. Required for assembly and activity of the V-ATPase.</text>
</comment>
<dbReference type="OrthoDB" id="10264220at2759"/>
<dbReference type="Pfam" id="PF01496">
    <property type="entry name" value="V_ATPase_I"/>
    <property type="match status" value="1"/>
</dbReference>